<dbReference type="OrthoDB" id="4502894at2759"/>
<protein>
    <submittedName>
        <fullName evidence="2">Uncharacterized protein</fullName>
    </submittedName>
</protein>
<accession>W9YB56</accession>
<dbReference type="EMBL" id="AMGY01000007">
    <property type="protein sequence ID" value="EXJ79609.1"/>
    <property type="molecule type" value="Genomic_DNA"/>
</dbReference>
<evidence type="ECO:0000256" key="1">
    <source>
        <dbReference type="SAM" id="Coils"/>
    </source>
</evidence>
<dbReference type="GeneID" id="19171983"/>
<comment type="caution">
    <text evidence="2">The sequence shown here is derived from an EMBL/GenBank/DDBJ whole genome shotgun (WGS) entry which is preliminary data.</text>
</comment>
<dbReference type="RefSeq" id="XP_007736183.1">
    <property type="nucleotide sequence ID" value="XM_007737993.1"/>
</dbReference>
<reference evidence="2 3" key="1">
    <citation type="submission" date="2013-03" db="EMBL/GenBank/DDBJ databases">
        <title>The Genome Sequence of Capronia epimyces CBS 606.96.</title>
        <authorList>
            <consortium name="The Broad Institute Genomics Platform"/>
            <person name="Cuomo C."/>
            <person name="de Hoog S."/>
            <person name="Gorbushina A."/>
            <person name="Walker B."/>
            <person name="Young S.K."/>
            <person name="Zeng Q."/>
            <person name="Gargeya S."/>
            <person name="Fitzgerald M."/>
            <person name="Haas B."/>
            <person name="Abouelleil A."/>
            <person name="Allen A.W."/>
            <person name="Alvarado L."/>
            <person name="Arachchi H.M."/>
            <person name="Berlin A.M."/>
            <person name="Chapman S.B."/>
            <person name="Gainer-Dewar J."/>
            <person name="Goldberg J."/>
            <person name="Griggs A."/>
            <person name="Gujja S."/>
            <person name="Hansen M."/>
            <person name="Howarth C."/>
            <person name="Imamovic A."/>
            <person name="Ireland A."/>
            <person name="Larimer J."/>
            <person name="McCowan C."/>
            <person name="Murphy C."/>
            <person name="Pearson M."/>
            <person name="Poon T.W."/>
            <person name="Priest M."/>
            <person name="Roberts A."/>
            <person name="Saif S."/>
            <person name="Shea T."/>
            <person name="Sisk P."/>
            <person name="Sykes S."/>
            <person name="Wortman J."/>
            <person name="Nusbaum C."/>
            <person name="Birren B."/>
        </authorList>
    </citation>
    <scope>NUCLEOTIDE SEQUENCE [LARGE SCALE GENOMIC DNA]</scope>
    <source>
        <strain evidence="2 3">CBS 606.96</strain>
    </source>
</reference>
<keyword evidence="3" id="KW-1185">Reference proteome</keyword>
<feature type="coiled-coil region" evidence="1">
    <location>
        <begin position="26"/>
        <end position="53"/>
    </location>
</feature>
<keyword evidence="1" id="KW-0175">Coiled coil</keyword>
<sequence length="101" mass="11556">MLAFVVIFDLDRRPSPEPIPPKGHDAISYRKAREAKRQRLEELQRRAVQARLIASQPLIQEVVRDVRRMPLFGPSGGPVSPNLLRETILEHSEEDDSESVF</sequence>
<dbReference type="Proteomes" id="UP000019478">
    <property type="component" value="Unassembled WGS sequence"/>
</dbReference>
<dbReference type="HOGENOM" id="CLU_118668_0_0_1"/>
<evidence type="ECO:0000313" key="2">
    <source>
        <dbReference type="EMBL" id="EXJ79609.1"/>
    </source>
</evidence>
<gene>
    <name evidence="2" type="ORF">A1O3_07888</name>
</gene>
<dbReference type="AlphaFoldDB" id="W9YB56"/>
<evidence type="ECO:0000313" key="3">
    <source>
        <dbReference type="Proteomes" id="UP000019478"/>
    </source>
</evidence>
<proteinExistence type="predicted"/>
<organism evidence="2 3">
    <name type="scientific">Capronia epimyces CBS 606.96</name>
    <dbReference type="NCBI Taxonomy" id="1182542"/>
    <lineage>
        <taxon>Eukaryota</taxon>
        <taxon>Fungi</taxon>
        <taxon>Dikarya</taxon>
        <taxon>Ascomycota</taxon>
        <taxon>Pezizomycotina</taxon>
        <taxon>Eurotiomycetes</taxon>
        <taxon>Chaetothyriomycetidae</taxon>
        <taxon>Chaetothyriales</taxon>
        <taxon>Herpotrichiellaceae</taxon>
        <taxon>Capronia</taxon>
    </lineage>
</organism>
<name>W9YB56_9EURO</name>